<evidence type="ECO:0000259" key="2">
    <source>
        <dbReference type="Pfam" id="PF00169"/>
    </source>
</evidence>
<gene>
    <name evidence="3" type="ORF">I79_010317</name>
</gene>
<dbReference type="GO" id="GO:0005068">
    <property type="term" value="F:transmembrane receptor protein tyrosine kinase adaptor activity"/>
    <property type="evidence" value="ECO:0007669"/>
    <property type="project" value="TreeGrafter"/>
</dbReference>
<dbReference type="InterPro" id="IPR011993">
    <property type="entry name" value="PH-like_dom_sf"/>
</dbReference>
<dbReference type="EMBL" id="JH000398">
    <property type="protein sequence ID" value="EGW01711.1"/>
    <property type="molecule type" value="Genomic_DNA"/>
</dbReference>
<dbReference type="Proteomes" id="UP000001075">
    <property type="component" value="Unassembled WGS sequence"/>
</dbReference>
<reference evidence="4" key="1">
    <citation type="journal article" date="2011" name="Nat. Biotechnol.">
        <title>The genomic sequence of the Chinese hamster ovary (CHO)-K1 cell line.</title>
        <authorList>
            <person name="Xu X."/>
            <person name="Nagarajan H."/>
            <person name="Lewis N.E."/>
            <person name="Pan S."/>
            <person name="Cai Z."/>
            <person name="Liu X."/>
            <person name="Chen W."/>
            <person name="Xie M."/>
            <person name="Wang W."/>
            <person name="Hammond S."/>
            <person name="Andersen M.R."/>
            <person name="Neff N."/>
            <person name="Passarelli B."/>
            <person name="Koh W."/>
            <person name="Fan H.C."/>
            <person name="Wang J."/>
            <person name="Gui Y."/>
            <person name="Lee K.H."/>
            <person name="Betenbaugh M.J."/>
            <person name="Quake S.R."/>
            <person name="Famili I."/>
            <person name="Palsson B.O."/>
            <person name="Wang J."/>
        </authorList>
    </citation>
    <scope>NUCLEOTIDE SEQUENCE [LARGE SCALE GENOMIC DNA]</scope>
    <source>
        <strain evidence="4">CHO K1 cell line</strain>
    </source>
</reference>
<dbReference type="InterPro" id="IPR001849">
    <property type="entry name" value="PH_domain"/>
</dbReference>
<feature type="non-terminal residue" evidence="3">
    <location>
        <position position="1"/>
    </location>
</feature>
<dbReference type="Pfam" id="PF00169">
    <property type="entry name" value="PH"/>
    <property type="match status" value="1"/>
</dbReference>
<evidence type="ECO:0000313" key="3">
    <source>
        <dbReference type="EMBL" id="EGW01711.1"/>
    </source>
</evidence>
<dbReference type="InParanoid" id="G3HI50"/>
<dbReference type="AlphaFoldDB" id="G3HI50"/>
<dbReference type="SUPFAM" id="SSF50729">
    <property type="entry name" value="PH domain-like"/>
    <property type="match status" value="1"/>
</dbReference>
<sequence>ALKKLWFILQNGPMNGDPDVLEYYKKEHSKKTLQIINLNFCKQLDVGLTFNKKELQKSFMFDLKTNGCTFYLVAETEADMNRVRSQVHGFYSLPKPSQHSAFGDLLADSAIAPPPRHPKTPHWAALYKDLQSVTTRTQRKAEKVPAGLLNIQKSRSVNKDLQSVTTRTQRKAEKVPAGLLNIQKSRSDSASSDDNYVPINPGFDIPISTVPHHFDPLGYPFTALPIHRGSSRGS</sequence>
<name>G3HI50_CRIGR</name>
<dbReference type="InterPro" id="IPR046355">
    <property type="entry name" value="Gab1-4-like"/>
</dbReference>
<proteinExistence type="inferred from homology"/>
<accession>G3HI50</accession>
<organism evidence="3 4">
    <name type="scientific">Cricetulus griseus</name>
    <name type="common">Chinese hamster</name>
    <name type="synonym">Cricetulus barabensis griseus</name>
    <dbReference type="NCBI Taxonomy" id="10029"/>
    <lineage>
        <taxon>Eukaryota</taxon>
        <taxon>Metazoa</taxon>
        <taxon>Chordata</taxon>
        <taxon>Craniata</taxon>
        <taxon>Vertebrata</taxon>
        <taxon>Euteleostomi</taxon>
        <taxon>Mammalia</taxon>
        <taxon>Eutheria</taxon>
        <taxon>Euarchontoglires</taxon>
        <taxon>Glires</taxon>
        <taxon>Rodentia</taxon>
        <taxon>Myomorpha</taxon>
        <taxon>Muroidea</taxon>
        <taxon>Cricetidae</taxon>
        <taxon>Cricetinae</taxon>
        <taxon>Cricetulus</taxon>
    </lineage>
</organism>
<dbReference type="GO" id="GO:0005737">
    <property type="term" value="C:cytoplasm"/>
    <property type="evidence" value="ECO:0007669"/>
    <property type="project" value="TreeGrafter"/>
</dbReference>
<dbReference type="PANTHER" id="PTHR45960">
    <property type="entry name" value="GRB2-ASSOCIATED-BINDING PROTEIN"/>
    <property type="match status" value="1"/>
</dbReference>
<dbReference type="PANTHER" id="PTHR45960:SF1">
    <property type="entry name" value="GRB2-ASSOCIATED-BINDING PROTEIN 2"/>
    <property type="match status" value="1"/>
</dbReference>
<feature type="domain" description="PH" evidence="2">
    <location>
        <begin position="2"/>
        <end position="82"/>
    </location>
</feature>
<evidence type="ECO:0000313" key="4">
    <source>
        <dbReference type="Proteomes" id="UP000001075"/>
    </source>
</evidence>
<protein>
    <submittedName>
        <fullName evidence="3">GRB2-associated-binding protein 2</fullName>
    </submittedName>
</protein>
<dbReference type="Gene3D" id="2.30.29.30">
    <property type="entry name" value="Pleckstrin-homology domain (PH domain)/Phosphotyrosine-binding domain (PTB)"/>
    <property type="match status" value="1"/>
</dbReference>
<evidence type="ECO:0000256" key="1">
    <source>
        <dbReference type="ARBA" id="ARBA00029462"/>
    </source>
</evidence>
<comment type="similarity">
    <text evidence="1">Belongs to the GAB family.</text>
</comment>